<dbReference type="EMBL" id="CP097504">
    <property type="protein sequence ID" value="URD90044.1"/>
    <property type="molecule type" value="Genomic_DNA"/>
</dbReference>
<proteinExistence type="predicted"/>
<keyword evidence="2" id="KW-1185">Reference proteome</keyword>
<accession>A0A9E7JRJ8</accession>
<evidence type="ECO:0000313" key="1">
    <source>
        <dbReference type="EMBL" id="URD90044.1"/>
    </source>
</evidence>
<evidence type="ECO:0000313" key="2">
    <source>
        <dbReference type="Proteomes" id="UP001055439"/>
    </source>
</evidence>
<organism evidence="1 2">
    <name type="scientific">Musa troglodytarum</name>
    <name type="common">fe'i banana</name>
    <dbReference type="NCBI Taxonomy" id="320322"/>
    <lineage>
        <taxon>Eukaryota</taxon>
        <taxon>Viridiplantae</taxon>
        <taxon>Streptophyta</taxon>
        <taxon>Embryophyta</taxon>
        <taxon>Tracheophyta</taxon>
        <taxon>Spermatophyta</taxon>
        <taxon>Magnoliopsida</taxon>
        <taxon>Liliopsida</taxon>
        <taxon>Zingiberales</taxon>
        <taxon>Musaceae</taxon>
        <taxon>Musa</taxon>
    </lineage>
</organism>
<protein>
    <submittedName>
        <fullName evidence="1">Uncharacterized protein</fullName>
    </submittedName>
</protein>
<gene>
    <name evidence="1" type="ORF">MUK42_27482</name>
</gene>
<dbReference type="Proteomes" id="UP001055439">
    <property type="component" value="Chromosome 2"/>
</dbReference>
<name>A0A9E7JRJ8_9LILI</name>
<reference evidence="1" key="1">
    <citation type="submission" date="2022-05" db="EMBL/GenBank/DDBJ databases">
        <title>The Musa troglodytarum L. genome provides insights into the mechanism of non-climacteric behaviour and enrichment of carotenoids.</title>
        <authorList>
            <person name="Wang J."/>
        </authorList>
    </citation>
    <scope>NUCLEOTIDE SEQUENCE</scope>
    <source>
        <tissue evidence="1">Leaf</tissue>
    </source>
</reference>
<sequence length="118" mass="12828">MSIGRGPKTIVLSFNLNHPQRPDHVHRLRAVPVKMEGMGGSCSTNFHMETTTTRSYTVPSTAGLPRFVVLRIEATAEVICVAGSEEYQVPSVPHKCAIIFCPYDEDRGASRGGNAEKG</sequence>
<dbReference type="AlphaFoldDB" id="A0A9E7JRJ8"/>